<dbReference type="PANTHER" id="PTHR12526">
    <property type="entry name" value="GLYCOSYLTRANSFERASE"/>
    <property type="match status" value="1"/>
</dbReference>
<dbReference type="EMBL" id="PYYB01000001">
    <property type="protein sequence ID" value="PTL60779.1"/>
    <property type="molecule type" value="Genomic_DNA"/>
</dbReference>
<protein>
    <recommendedName>
        <fullName evidence="3">Glycosyltransferase</fullName>
    </recommendedName>
</protein>
<comment type="caution">
    <text evidence="1">The sequence shown here is derived from an EMBL/GenBank/DDBJ whole genome shotgun (WGS) entry which is preliminary data.</text>
</comment>
<dbReference type="Gene3D" id="3.40.50.2000">
    <property type="entry name" value="Glycogen Phosphorylase B"/>
    <property type="match status" value="2"/>
</dbReference>
<gene>
    <name evidence="1" type="ORF">C7Y72_09520</name>
</gene>
<dbReference type="Proteomes" id="UP000240739">
    <property type="component" value="Unassembled WGS sequence"/>
</dbReference>
<organism evidence="1 2">
    <name type="scientific">Paraconexibacter algicola</name>
    <dbReference type="NCBI Taxonomy" id="2133960"/>
    <lineage>
        <taxon>Bacteria</taxon>
        <taxon>Bacillati</taxon>
        <taxon>Actinomycetota</taxon>
        <taxon>Thermoleophilia</taxon>
        <taxon>Solirubrobacterales</taxon>
        <taxon>Paraconexibacteraceae</taxon>
        <taxon>Paraconexibacter</taxon>
    </lineage>
</organism>
<evidence type="ECO:0000313" key="1">
    <source>
        <dbReference type="EMBL" id="PTL60779.1"/>
    </source>
</evidence>
<sequence>MAAVRGGDGRRLRGGTAVSGRDGAPVLFVTNHVPPDRTGAFAALHERVGIELALFGGRSHHATGGVEDPGVPHRHVAQRDIAALAARGGPWRAVVCGTAGRIALPAAYAGARRGRTPFVLWSALWAPVRTPAHRLAAPLLRRIHADADAVVVYGPHVAAHARRQGARCIHTAPQAVDAAFWGAPAPGAAPTARPFTAVFVGRHAPGKGLDVLLDAWPGVGDGRLSLVGVTERDTGRPRVPGVTAHGPATPEEVRNFLADSDVLVVPSVATPAFREPWGLVANEAMHQGLPVIATDAVGAAAGGLVRDGRNGLVVPAGDATALRDALVALREDPALRARLGAAARRDVAPYTFAAWAEGLRQGIDAAVARA</sequence>
<name>A0A2T4UNG9_9ACTN</name>
<reference evidence="1 2" key="1">
    <citation type="submission" date="2018-03" db="EMBL/GenBank/DDBJ databases">
        <title>Aquarubrobacter algicola gen. nov., sp. nov., a novel actinobacterium isolated from shallow eutrophic lake during the end of cyanobacterial harmful algal blooms.</title>
        <authorList>
            <person name="Chun S.J."/>
        </authorList>
    </citation>
    <scope>NUCLEOTIDE SEQUENCE [LARGE SCALE GENOMIC DNA]</scope>
    <source>
        <strain evidence="1 2">Seoho-28</strain>
    </source>
</reference>
<evidence type="ECO:0000313" key="2">
    <source>
        <dbReference type="Proteomes" id="UP000240739"/>
    </source>
</evidence>
<evidence type="ECO:0008006" key="3">
    <source>
        <dbReference type="Google" id="ProtNLM"/>
    </source>
</evidence>
<dbReference type="CDD" id="cd03801">
    <property type="entry name" value="GT4_PimA-like"/>
    <property type="match status" value="1"/>
</dbReference>
<accession>A0A2T4UNG9</accession>
<dbReference type="PANTHER" id="PTHR12526:SF635">
    <property type="entry name" value="GLYCOSYL TRANSFERASE GROUP 1"/>
    <property type="match status" value="1"/>
</dbReference>
<dbReference type="AlphaFoldDB" id="A0A2T4UNG9"/>
<keyword evidence="2" id="KW-1185">Reference proteome</keyword>
<dbReference type="Pfam" id="PF13692">
    <property type="entry name" value="Glyco_trans_1_4"/>
    <property type="match status" value="1"/>
</dbReference>
<proteinExistence type="predicted"/>
<dbReference type="GO" id="GO:0016757">
    <property type="term" value="F:glycosyltransferase activity"/>
    <property type="evidence" value="ECO:0007669"/>
    <property type="project" value="TreeGrafter"/>
</dbReference>
<dbReference type="SUPFAM" id="SSF53756">
    <property type="entry name" value="UDP-Glycosyltransferase/glycogen phosphorylase"/>
    <property type="match status" value="1"/>
</dbReference>